<gene>
    <name evidence="3" type="ORF">BN000_01299</name>
</gene>
<sequence>MRKLILHYKTYFYSFLLLVLLGATCLSFPSVDAYSSGSVTPNLSLDSPKADAVLNSKNVVISGTYSDNVDKANLHFTATENGNVISDSTLNQSDWVIDDTKTPITWTLSTSKLAEGNHAIIVTVEELPTSDTSLKASANISFTIVLSRPYVTATGIILPDGKVDNGEDLTSVPLDAKIKFTVVDDQPMNNLKNKLKPTPFQPIKILQGTNTVPGTTVVNELGVQNGKYSYDIIFTPDNSLLQLNKSYLVFLDPGVVDDLDNPVFTRFFKFTTKSVSSGDDPANPHGHFSLNTNMCATCHTTHNSKSSSLIGGSNQITFNEQLTKNQPDGDPSQNYCMACHDGTTNAPFDKNSGGFHHANPVDTASEAQALKQPNSCTSCHNPHLERSDSNPNLLKDHYVYKHSAVNPDKGLVNATVDSLDTSCDTCHNNIDFSTISADKGMYELFAYKKSSTAVGSTTAKFNVPTDPEIPTSTISDYSLCLRCHNLEKKKQKTVKADIESYYLNTNSGHNFTFPTNATTQKDGSILNGPIACADCHETHGSNNLFNLREVLGPNPALSDSDKYITSGTDWNADNERRFCLACHNKGTEIFGKKAVIDKTISGHQDTDTQACSNCHSDKTKTYASFRDQSMSAAHAPLNFKP</sequence>
<dbReference type="Pfam" id="PF22113">
    <property type="entry name" value="Mtrc-MtrF_II-IV_dom"/>
    <property type="match status" value="1"/>
</dbReference>
<evidence type="ECO:0000313" key="4">
    <source>
        <dbReference type="Proteomes" id="UP000199087"/>
    </source>
</evidence>
<feature type="domain" description="Outer membrane cytochrome MtrC/MtrF-like" evidence="2">
    <location>
        <begin position="476"/>
        <end position="619"/>
    </location>
</feature>
<dbReference type="AlphaFoldDB" id="A0A0U1NTM8"/>
<dbReference type="EMBL" id="CVRB01000001">
    <property type="protein sequence ID" value="CRK81397.1"/>
    <property type="molecule type" value="Genomic_DNA"/>
</dbReference>
<name>A0A0U1NTM8_9BACI</name>
<dbReference type="PANTHER" id="PTHR35038:SF6">
    <property type="entry name" value="SURFACE LOCALIZED DECAHEME CYTOCHROME C LIPOPROTEIN"/>
    <property type="match status" value="1"/>
</dbReference>
<reference evidence="4" key="1">
    <citation type="submission" date="2015-05" db="EMBL/GenBank/DDBJ databases">
        <authorList>
            <person name="Urmite Genomes"/>
        </authorList>
    </citation>
    <scope>NUCLEOTIDE SEQUENCE [LARGE SCALE GENOMIC DNA]</scope>
    <source>
        <strain evidence="4">LF1</strain>
    </source>
</reference>
<dbReference type="PANTHER" id="PTHR35038">
    <property type="entry name" value="DISSIMILATORY SULFITE REDUCTASE SIRA"/>
    <property type="match status" value="1"/>
</dbReference>
<dbReference type="RefSeq" id="WP_090632350.1">
    <property type="nucleotide sequence ID" value="NZ_CVRB01000001.1"/>
</dbReference>
<evidence type="ECO:0000313" key="3">
    <source>
        <dbReference type="EMBL" id="CRK81397.1"/>
    </source>
</evidence>
<dbReference type="GO" id="GO:0016491">
    <property type="term" value="F:oxidoreductase activity"/>
    <property type="evidence" value="ECO:0007669"/>
    <property type="project" value="TreeGrafter"/>
</dbReference>
<dbReference type="Gene3D" id="1.10.1130.10">
    <property type="entry name" value="Flavocytochrome C3, Chain A"/>
    <property type="match status" value="2"/>
</dbReference>
<dbReference type="SUPFAM" id="SSF48695">
    <property type="entry name" value="Multiheme cytochromes"/>
    <property type="match status" value="1"/>
</dbReference>
<dbReference type="STRING" id="1499688.BN000_01299"/>
<keyword evidence="1" id="KW-0732">Signal</keyword>
<keyword evidence="4" id="KW-1185">Reference proteome</keyword>
<accession>A0A0U1NTM8</accession>
<proteinExistence type="predicted"/>
<dbReference type="InterPro" id="IPR051829">
    <property type="entry name" value="Multiheme_Cytochr_ET"/>
</dbReference>
<dbReference type="Proteomes" id="UP000199087">
    <property type="component" value="Unassembled WGS sequence"/>
</dbReference>
<organism evidence="3 4">
    <name type="scientific">Neobacillus massiliamazoniensis</name>
    <dbReference type="NCBI Taxonomy" id="1499688"/>
    <lineage>
        <taxon>Bacteria</taxon>
        <taxon>Bacillati</taxon>
        <taxon>Bacillota</taxon>
        <taxon>Bacilli</taxon>
        <taxon>Bacillales</taxon>
        <taxon>Bacillaceae</taxon>
        <taxon>Neobacillus</taxon>
    </lineage>
</organism>
<dbReference type="InterPro" id="IPR054337">
    <property type="entry name" value="Mtrc-MtrF-like_dom_II/IV"/>
</dbReference>
<evidence type="ECO:0000259" key="2">
    <source>
        <dbReference type="Pfam" id="PF22113"/>
    </source>
</evidence>
<dbReference type="InterPro" id="IPR036280">
    <property type="entry name" value="Multihaem_cyt_sf"/>
</dbReference>
<evidence type="ECO:0000256" key="1">
    <source>
        <dbReference type="ARBA" id="ARBA00022729"/>
    </source>
</evidence>
<protein>
    <submittedName>
        <fullName evidence="3">Doubled CXXCH motif (Paired_CXXCH_1)</fullName>
    </submittedName>
</protein>